<keyword evidence="3" id="KW-1185">Reference proteome</keyword>
<evidence type="ECO:0000313" key="2">
    <source>
        <dbReference type="EMBL" id="RYR33634.1"/>
    </source>
</evidence>
<reference evidence="2 3" key="1">
    <citation type="submission" date="2019-01" db="EMBL/GenBank/DDBJ databases">
        <title>Sequencing of cultivated peanut Arachis hypogaea provides insights into genome evolution and oil improvement.</title>
        <authorList>
            <person name="Chen X."/>
        </authorList>
    </citation>
    <scope>NUCLEOTIDE SEQUENCE [LARGE SCALE GENOMIC DNA]</scope>
    <source>
        <strain evidence="3">cv. Fuhuasheng</strain>
        <tissue evidence="2">Leaves</tissue>
    </source>
</reference>
<dbReference type="Proteomes" id="UP000289738">
    <property type="component" value="Chromosome A10"/>
</dbReference>
<sequence>MLQKRGQKWSMATLFSRLHGNLGKAQIPAVTSTVLAVPLASPPPRLLLVTSIVLLANLLCIVASVVFSALLLWPSFCSGHHALTLNIALATVFFVIPSTAPPPRICYIPRSCSSSPISSTSLPVSSSLLSFLVVSPYFCHRLSALAIFLLWPPCPNLQHCAGHRLLCHPLHRASTSHLLIPRIEKEIGSLQLEEKKLLAEIKRTAKTGNEVATNIKFLLDSW</sequence>
<evidence type="ECO:0000256" key="1">
    <source>
        <dbReference type="SAM" id="Phobius"/>
    </source>
</evidence>
<evidence type="ECO:0000313" key="3">
    <source>
        <dbReference type="Proteomes" id="UP000289738"/>
    </source>
</evidence>
<protein>
    <submittedName>
        <fullName evidence="2">Uncharacterized protein</fullName>
    </submittedName>
</protein>
<keyword evidence="1" id="KW-0812">Transmembrane</keyword>
<comment type="caution">
    <text evidence="2">The sequence shown here is derived from an EMBL/GenBank/DDBJ whole genome shotgun (WGS) entry which is preliminary data.</text>
</comment>
<dbReference type="EMBL" id="SDMP01000010">
    <property type="protein sequence ID" value="RYR33634.1"/>
    <property type="molecule type" value="Genomic_DNA"/>
</dbReference>
<name>A0A445B4M2_ARAHY</name>
<organism evidence="2 3">
    <name type="scientific">Arachis hypogaea</name>
    <name type="common">Peanut</name>
    <dbReference type="NCBI Taxonomy" id="3818"/>
    <lineage>
        <taxon>Eukaryota</taxon>
        <taxon>Viridiplantae</taxon>
        <taxon>Streptophyta</taxon>
        <taxon>Embryophyta</taxon>
        <taxon>Tracheophyta</taxon>
        <taxon>Spermatophyta</taxon>
        <taxon>Magnoliopsida</taxon>
        <taxon>eudicotyledons</taxon>
        <taxon>Gunneridae</taxon>
        <taxon>Pentapetalae</taxon>
        <taxon>rosids</taxon>
        <taxon>fabids</taxon>
        <taxon>Fabales</taxon>
        <taxon>Fabaceae</taxon>
        <taxon>Papilionoideae</taxon>
        <taxon>50 kb inversion clade</taxon>
        <taxon>dalbergioids sensu lato</taxon>
        <taxon>Dalbergieae</taxon>
        <taxon>Pterocarpus clade</taxon>
        <taxon>Arachis</taxon>
    </lineage>
</organism>
<keyword evidence="1" id="KW-0472">Membrane</keyword>
<keyword evidence="1" id="KW-1133">Transmembrane helix</keyword>
<accession>A0A445B4M2</accession>
<feature type="transmembrane region" description="Helical" evidence="1">
    <location>
        <begin position="83"/>
        <end position="100"/>
    </location>
</feature>
<feature type="transmembrane region" description="Helical" evidence="1">
    <location>
        <begin position="46"/>
        <end position="71"/>
    </location>
</feature>
<dbReference type="Gene3D" id="6.10.140.1230">
    <property type="match status" value="1"/>
</dbReference>
<dbReference type="AlphaFoldDB" id="A0A445B4M2"/>
<proteinExistence type="predicted"/>
<feature type="transmembrane region" description="Helical" evidence="1">
    <location>
        <begin position="21"/>
        <end position="40"/>
    </location>
</feature>
<gene>
    <name evidence="2" type="ORF">Ahy_A10g048261</name>
</gene>